<name>A0A242M346_CABSO</name>
<dbReference type="NCBIfam" id="TIGR01726">
    <property type="entry name" value="HEQRo_perm_3TM"/>
    <property type="match status" value="1"/>
</dbReference>
<keyword evidence="6 7" id="KW-0472">Membrane</keyword>
<reference evidence="9 10" key="1">
    <citation type="submission" date="2017-03" db="EMBL/GenBank/DDBJ databases">
        <title>Genome analysis of strain PAMC 26510.</title>
        <authorList>
            <person name="Oh H.-M."/>
            <person name="Yang J.-A."/>
        </authorList>
    </citation>
    <scope>NUCLEOTIDE SEQUENCE [LARGE SCALE GENOMIC DNA]</scope>
    <source>
        <strain evidence="9 10">PAMC 26510</strain>
    </source>
</reference>
<dbReference type="InterPro" id="IPR010065">
    <property type="entry name" value="AA_ABC_transptr_permease_3TM"/>
</dbReference>
<dbReference type="Gene3D" id="1.10.3720.10">
    <property type="entry name" value="MetI-like"/>
    <property type="match status" value="1"/>
</dbReference>
<keyword evidence="2" id="KW-0813">Transport</keyword>
<evidence type="ECO:0000256" key="7">
    <source>
        <dbReference type="SAM" id="Phobius"/>
    </source>
</evidence>
<dbReference type="SUPFAM" id="SSF161098">
    <property type="entry name" value="MetI-like"/>
    <property type="match status" value="1"/>
</dbReference>
<dbReference type="GO" id="GO:0022857">
    <property type="term" value="F:transmembrane transporter activity"/>
    <property type="evidence" value="ECO:0007669"/>
    <property type="project" value="InterPro"/>
</dbReference>
<accession>A0A242M346</accession>
<dbReference type="EMBL" id="NBTY01000088">
    <property type="protein sequence ID" value="OTP74302.1"/>
    <property type="molecule type" value="Genomic_DNA"/>
</dbReference>
<keyword evidence="4 7" id="KW-0812">Transmembrane</keyword>
<dbReference type="AlphaFoldDB" id="A0A242M346"/>
<feature type="transmembrane region" description="Helical" evidence="7">
    <location>
        <begin position="30"/>
        <end position="49"/>
    </location>
</feature>
<sequence>MISSLLGVLAALPNRTIKWAIHGFFELFRWIPLVVNVFFAFFGVPLLGLDLPPFVAATVGLSLGAAQTTR</sequence>
<evidence type="ECO:0000256" key="2">
    <source>
        <dbReference type="ARBA" id="ARBA00022448"/>
    </source>
</evidence>
<dbReference type="RefSeq" id="WP_062000112.1">
    <property type="nucleotide sequence ID" value="NZ_MSRG01000059.1"/>
</dbReference>
<dbReference type="Proteomes" id="UP000194546">
    <property type="component" value="Unassembled WGS sequence"/>
</dbReference>
<dbReference type="GO" id="GO:0043190">
    <property type="term" value="C:ATP-binding cassette (ABC) transporter complex"/>
    <property type="evidence" value="ECO:0007669"/>
    <property type="project" value="InterPro"/>
</dbReference>
<evidence type="ECO:0000256" key="4">
    <source>
        <dbReference type="ARBA" id="ARBA00022692"/>
    </source>
</evidence>
<organism evidence="8 11">
    <name type="scientific">Caballeronia sordidicola</name>
    <name type="common">Burkholderia sordidicola</name>
    <dbReference type="NCBI Taxonomy" id="196367"/>
    <lineage>
        <taxon>Bacteria</taxon>
        <taxon>Pseudomonadati</taxon>
        <taxon>Pseudomonadota</taxon>
        <taxon>Betaproteobacteria</taxon>
        <taxon>Burkholderiales</taxon>
        <taxon>Burkholderiaceae</taxon>
        <taxon>Caballeronia</taxon>
    </lineage>
</organism>
<evidence type="ECO:0000256" key="3">
    <source>
        <dbReference type="ARBA" id="ARBA00022475"/>
    </source>
</evidence>
<dbReference type="EMBL" id="NBTZ01000179">
    <property type="protein sequence ID" value="OTP65572.1"/>
    <property type="molecule type" value="Genomic_DNA"/>
</dbReference>
<evidence type="ECO:0000313" key="8">
    <source>
        <dbReference type="EMBL" id="OTP65572.1"/>
    </source>
</evidence>
<gene>
    <name evidence="9" type="ORF">PAMC26510_17030</name>
    <name evidence="8" type="ORF">PAMC26577_39250</name>
</gene>
<reference evidence="8 11" key="2">
    <citation type="submission" date="2017-03" db="EMBL/GenBank/DDBJ databases">
        <title>Genome analysis of strain PAMC 26577.</title>
        <authorList>
            <person name="Oh H.-M."/>
            <person name="Yang J.-A."/>
        </authorList>
    </citation>
    <scope>NUCLEOTIDE SEQUENCE [LARGE SCALE GENOMIC DNA]</scope>
    <source>
        <strain evidence="8 11">PAMC 26577</strain>
    </source>
</reference>
<comment type="subcellular location">
    <subcellularLocation>
        <location evidence="1">Cell inner membrane</location>
        <topology evidence="1">Multi-pass membrane protein</topology>
    </subcellularLocation>
</comment>
<evidence type="ECO:0000256" key="6">
    <source>
        <dbReference type="ARBA" id="ARBA00023136"/>
    </source>
</evidence>
<evidence type="ECO:0000313" key="10">
    <source>
        <dbReference type="Proteomes" id="UP000194546"/>
    </source>
</evidence>
<proteinExistence type="predicted"/>
<dbReference type="Proteomes" id="UP000195221">
    <property type="component" value="Unassembled WGS sequence"/>
</dbReference>
<dbReference type="InterPro" id="IPR035906">
    <property type="entry name" value="MetI-like_sf"/>
</dbReference>
<evidence type="ECO:0000313" key="11">
    <source>
        <dbReference type="Proteomes" id="UP000195221"/>
    </source>
</evidence>
<keyword evidence="3" id="KW-1003">Cell membrane</keyword>
<evidence type="ECO:0000313" key="9">
    <source>
        <dbReference type="EMBL" id="OTP74302.1"/>
    </source>
</evidence>
<evidence type="ECO:0000256" key="1">
    <source>
        <dbReference type="ARBA" id="ARBA00004429"/>
    </source>
</evidence>
<comment type="caution">
    <text evidence="8">The sequence shown here is derived from an EMBL/GenBank/DDBJ whole genome shotgun (WGS) entry which is preliminary data.</text>
</comment>
<protein>
    <submittedName>
        <fullName evidence="8">Polar amino acid ABC transporter, inner membrane subunit</fullName>
    </submittedName>
</protein>
<evidence type="ECO:0000256" key="5">
    <source>
        <dbReference type="ARBA" id="ARBA00022989"/>
    </source>
</evidence>
<keyword evidence="5 7" id="KW-1133">Transmembrane helix</keyword>